<comment type="function">
    <text evidence="2 10">Reversible hydration of carbon dioxide.</text>
</comment>
<accession>A0A4V3RYL1</accession>
<dbReference type="SUPFAM" id="SSF51069">
    <property type="entry name" value="Carbonic anhydrase"/>
    <property type="match status" value="1"/>
</dbReference>
<protein>
    <recommendedName>
        <fullName evidence="5 10">Carbonic anhydrase</fullName>
        <ecNumber evidence="4 10">4.2.1.1</ecNumber>
    </recommendedName>
</protein>
<comment type="cofactor">
    <cofactor evidence="1 10">
        <name>Zn(2+)</name>
        <dbReference type="ChEBI" id="CHEBI:29105"/>
    </cofactor>
</comment>
<name>A0A4V3RYL1_9PROT</name>
<comment type="catalytic activity">
    <reaction evidence="9 10">
        <text>hydrogencarbonate + H(+) = CO2 + H2O</text>
        <dbReference type="Rhea" id="RHEA:10748"/>
        <dbReference type="ChEBI" id="CHEBI:15377"/>
        <dbReference type="ChEBI" id="CHEBI:15378"/>
        <dbReference type="ChEBI" id="CHEBI:16526"/>
        <dbReference type="ChEBI" id="CHEBI:17544"/>
        <dbReference type="EC" id="4.2.1.1"/>
    </reaction>
</comment>
<proteinExistence type="inferred from homology"/>
<comment type="caution">
    <text evidence="12">The sequence shown here is derived from an EMBL/GenBank/DDBJ whole genome shotgun (WGS) entry which is preliminary data.</text>
</comment>
<keyword evidence="13" id="KW-1185">Reference proteome</keyword>
<evidence type="ECO:0000256" key="9">
    <source>
        <dbReference type="ARBA" id="ARBA00048348"/>
    </source>
</evidence>
<dbReference type="InterPro" id="IPR001148">
    <property type="entry name" value="CA_dom"/>
</dbReference>
<keyword evidence="7 10" id="KW-0862">Zinc</keyword>
<dbReference type="AlphaFoldDB" id="A0A4V3RYL1"/>
<dbReference type="OrthoDB" id="5327615at2"/>
<dbReference type="GO" id="GO:0008270">
    <property type="term" value="F:zinc ion binding"/>
    <property type="evidence" value="ECO:0007669"/>
    <property type="project" value="UniProtKB-UniRule"/>
</dbReference>
<evidence type="ECO:0000259" key="11">
    <source>
        <dbReference type="PROSITE" id="PS51144"/>
    </source>
</evidence>
<keyword evidence="8 10" id="KW-0456">Lyase</keyword>
<keyword evidence="6 10" id="KW-0479">Metal-binding</keyword>
<dbReference type="InterPro" id="IPR041891">
    <property type="entry name" value="Alpha_CA_prokaryot-like"/>
</dbReference>
<dbReference type="EMBL" id="SRXW01000001">
    <property type="protein sequence ID" value="TGY90739.1"/>
    <property type="molecule type" value="Genomic_DNA"/>
</dbReference>
<evidence type="ECO:0000313" key="13">
    <source>
        <dbReference type="Proteomes" id="UP000308054"/>
    </source>
</evidence>
<dbReference type="Proteomes" id="UP000308054">
    <property type="component" value="Unassembled WGS sequence"/>
</dbReference>
<dbReference type="GO" id="GO:0004089">
    <property type="term" value="F:carbonate dehydratase activity"/>
    <property type="evidence" value="ECO:0007669"/>
    <property type="project" value="UniProtKB-UniRule"/>
</dbReference>
<evidence type="ECO:0000256" key="4">
    <source>
        <dbReference type="ARBA" id="ARBA00012925"/>
    </source>
</evidence>
<organism evidence="12 13">
    <name type="scientific">Marinicauda algicola</name>
    <dbReference type="NCBI Taxonomy" id="2029849"/>
    <lineage>
        <taxon>Bacteria</taxon>
        <taxon>Pseudomonadati</taxon>
        <taxon>Pseudomonadota</taxon>
        <taxon>Alphaproteobacteria</taxon>
        <taxon>Maricaulales</taxon>
        <taxon>Maricaulaceae</taxon>
        <taxon>Marinicauda</taxon>
    </lineage>
</organism>
<dbReference type="PANTHER" id="PTHR18952">
    <property type="entry name" value="CARBONIC ANHYDRASE"/>
    <property type="match status" value="1"/>
</dbReference>
<evidence type="ECO:0000256" key="6">
    <source>
        <dbReference type="ARBA" id="ARBA00022723"/>
    </source>
</evidence>
<dbReference type="InterPro" id="IPR023561">
    <property type="entry name" value="Carbonic_anhydrase_a-class"/>
</dbReference>
<evidence type="ECO:0000256" key="1">
    <source>
        <dbReference type="ARBA" id="ARBA00001947"/>
    </source>
</evidence>
<dbReference type="EC" id="4.2.1.1" evidence="4 10"/>
<evidence type="ECO:0000256" key="5">
    <source>
        <dbReference type="ARBA" id="ARBA00014628"/>
    </source>
</evidence>
<dbReference type="PROSITE" id="PS00162">
    <property type="entry name" value="ALPHA_CA_1"/>
    <property type="match status" value="1"/>
</dbReference>
<comment type="similarity">
    <text evidence="3 10">Belongs to the alpha-carbonic anhydrase family.</text>
</comment>
<evidence type="ECO:0000256" key="8">
    <source>
        <dbReference type="ARBA" id="ARBA00023239"/>
    </source>
</evidence>
<dbReference type="CDD" id="cd03124">
    <property type="entry name" value="alpha_CA_prokaryotic_like"/>
    <property type="match status" value="1"/>
</dbReference>
<evidence type="ECO:0000256" key="2">
    <source>
        <dbReference type="ARBA" id="ARBA00002904"/>
    </source>
</evidence>
<evidence type="ECO:0000256" key="3">
    <source>
        <dbReference type="ARBA" id="ARBA00010718"/>
    </source>
</evidence>
<dbReference type="Gene3D" id="3.10.200.10">
    <property type="entry name" value="Alpha carbonic anhydrase"/>
    <property type="match status" value="1"/>
</dbReference>
<dbReference type="SMART" id="SM01057">
    <property type="entry name" value="Carb_anhydrase"/>
    <property type="match status" value="1"/>
</dbReference>
<evidence type="ECO:0000256" key="7">
    <source>
        <dbReference type="ARBA" id="ARBA00022833"/>
    </source>
</evidence>
<feature type="domain" description="Alpha-carbonic anhydrase" evidence="11">
    <location>
        <begin position="22"/>
        <end position="244"/>
    </location>
</feature>
<evidence type="ECO:0000256" key="10">
    <source>
        <dbReference type="RuleBase" id="RU367011"/>
    </source>
</evidence>
<sequence length="248" mass="26661">MAGDAEPVEAEGDTMAEERAAPAWGYEGELAPANWDDLSEAWAVCETGTEQSPIDLAGMEGGEAVTPVLDWTVAEAADIVDNGHTIQANLTNAGSLTLDGTEYELVQFHFHAESEHTVEGEQYPLEVHFVHASEDGRLAVVGVFFEEGEAEPGLDPVWNNLPQAQGHIPVGTIVDPAEFLPEDLTAWRYPGSLTTPPCSEGVAWTVLQTPITASAEQIAAYTARYDNNYRPVQPLGDRTVTVGDVTLE</sequence>
<reference evidence="12 13" key="1">
    <citation type="journal article" date="2017" name="Int. J. Syst. Evol. Microbiol.">
        <title>Marinicauda algicola sp. nov., isolated from a marine red alga Rhodosorus marinus.</title>
        <authorList>
            <person name="Jeong S.E."/>
            <person name="Jeon S.H."/>
            <person name="Chun B.H."/>
            <person name="Kim D.W."/>
            <person name="Jeon C.O."/>
        </authorList>
    </citation>
    <scope>NUCLEOTIDE SEQUENCE [LARGE SCALE GENOMIC DNA]</scope>
    <source>
        <strain evidence="12 13">JCM 31718</strain>
    </source>
</reference>
<dbReference type="Pfam" id="PF00194">
    <property type="entry name" value="Carb_anhydrase"/>
    <property type="match status" value="1"/>
</dbReference>
<gene>
    <name evidence="12" type="ORF">E5163_01985</name>
</gene>
<dbReference type="InterPro" id="IPR018338">
    <property type="entry name" value="Carbonic_anhydrase_a-class_CS"/>
</dbReference>
<dbReference type="PROSITE" id="PS51144">
    <property type="entry name" value="ALPHA_CA_2"/>
    <property type="match status" value="1"/>
</dbReference>
<dbReference type="InterPro" id="IPR036398">
    <property type="entry name" value="CA_dom_sf"/>
</dbReference>
<evidence type="ECO:0000313" key="12">
    <source>
        <dbReference type="EMBL" id="TGY90739.1"/>
    </source>
</evidence>
<dbReference type="PANTHER" id="PTHR18952:SF265">
    <property type="entry name" value="CARBONIC ANHYDRASE"/>
    <property type="match status" value="1"/>
</dbReference>